<feature type="domain" description="AB hydrolase-1" evidence="1">
    <location>
        <begin position="34"/>
        <end position="291"/>
    </location>
</feature>
<dbReference type="Pfam" id="PF00561">
    <property type="entry name" value="Abhydrolase_1"/>
    <property type="match status" value="1"/>
</dbReference>
<dbReference type="InterPro" id="IPR000073">
    <property type="entry name" value="AB_hydrolase_1"/>
</dbReference>
<dbReference type="SUPFAM" id="SSF53474">
    <property type="entry name" value="alpha/beta-Hydrolases"/>
    <property type="match status" value="1"/>
</dbReference>
<dbReference type="AlphaFoldDB" id="A0A4R5PBD0"/>
<dbReference type="InterPro" id="IPR029058">
    <property type="entry name" value="AB_hydrolase_fold"/>
</dbReference>
<gene>
    <name evidence="2" type="ORF">EJ571_08145</name>
</gene>
<evidence type="ECO:0000259" key="1">
    <source>
        <dbReference type="Pfam" id="PF00561"/>
    </source>
</evidence>
<evidence type="ECO:0000313" key="3">
    <source>
        <dbReference type="Proteomes" id="UP000295627"/>
    </source>
</evidence>
<protein>
    <submittedName>
        <fullName evidence="2">Alpha/beta hydrolase</fullName>
    </submittedName>
</protein>
<dbReference type="GO" id="GO:0004806">
    <property type="term" value="F:triacylglycerol lipase activity"/>
    <property type="evidence" value="ECO:0007669"/>
    <property type="project" value="TreeGrafter"/>
</dbReference>
<dbReference type="PANTHER" id="PTHR43433:SF5">
    <property type="entry name" value="AB HYDROLASE-1 DOMAIN-CONTAINING PROTEIN"/>
    <property type="match status" value="1"/>
</dbReference>
<dbReference type="Proteomes" id="UP000295627">
    <property type="component" value="Unassembled WGS sequence"/>
</dbReference>
<comment type="caution">
    <text evidence="2">The sequence shown here is derived from an EMBL/GenBank/DDBJ whole genome shotgun (WGS) entry which is preliminary data.</text>
</comment>
<evidence type="ECO:0000313" key="2">
    <source>
        <dbReference type="EMBL" id="TDH21931.1"/>
    </source>
</evidence>
<sequence length="324" mass="34827">MSTTVREISEMTASTATIGDIELCYEEFGNPADPAMLLIMGIGAQMVFWRPEFCQQLADQGYRVIRFDNRDCGLSTKLDGVRAGGGSLLPSMAKFLAGVKITGTAYTLVDMAGDAAGLLDHLGIEQAHIVGASMGGMIAQVFAAEHPERTATVTIIMSSNNQPFLPPPGPRQLMALLKPPPAGATREQVIANSVQVGRTIGSPKFRQSESKSYLHAAEYYDRSYYPKGFSRQFAAIMGTGSLVPFDNRITAPALVLHGRADKLMRPSGARAIARAIPGARLALIDGMGHDLPEPLWSRIITKLTETFARSEPAEDESESEAAGR</sequence>
<reference evidence="2 3" key="1">
    <citation type="journal article" date="2019" name="Sci. Rep.">
        <title>Extended insight into the Mycobacterium chelonae-abscessus complex through whole genome sequencing of Mycobacterium salmoniphilum outbreak and Mycobacterium salmoniphilum-like strains.</title>
        <authorList>
            <person name="Behra P.R.K."/>
            <person name="Das S."/>
            <person name="Pettersson B.M.F."/>
            <person name="Shirreff L."/>
            <person name="DuCote T."/>
            <person name="Jacobsson K.G."/>
            <person name="Ennis D.G."/>
            <person name="Kirsebom L.A."/>
        </authorList>
    </citation>
    <scope>NUCLEOTIDE SEQUENCE [LARGE SCALE GENOMIC DNA]</scope>
    <source>
        <strain evidence="2 3">DSM 45524</strain>
    </source>
</reference>
<dbReference type="InterPro" id="IPR050471">
    <property type="entry name" value="AB_hydrolase"/>
</dbReference>
<organism evidence="2 3">
    <name type="scientific">Mycobacteroides franklinii</name>
    <dbReference type="NCBI Taxonomy" id="948102"/>
    <lineage>
        <taxon>Bacteria</taxon>
        <taxon>Bacillati</taxon>
        <taxon>Actinomycetota</taxon>
        <taxon>Actinomycetes</taxon>
        <taxon>Mycobacteriales</taxon>
        <taxon>Mycobacteriaceae</taxon>
        <taxon>Mycobacteroides</taxon>
    </lineage>
</organism>
<accession>A0A4R5PBD0</accession>
<dbReference type="EMBL" id="RXLR01000014">
    <property type="protein sequence ID" value="TDH21931.1"/>
    <property type="molecule type" value="Genomic_DNA"/>
</dbReference>
<keyword evidence="2" id="KW-0378">Hydrolase</keyword>
<dbReference type="PANTHER" id="PTHR43433">
    <property type="entry name" value="HYDROLASE, ALPHA/BETA FOLD FAMILY PROTEIN"/>
    <property type="match status" value="1"/>
</dbReference>
<name>A0A4R5PBD0_9MYCO</name>
<dbReference type="GO" id="GO:0046503">
    <property type="term" value="P:glycerolipid catabolic process"/>
    <property type="evidence" value="ECO:0007669"/>
    <property type="project" value="TreeGrafter"/>
</dbReference>
<proteinExistence type="predicted"/>
<dbReference type="Gene3D" id="3.40.50.1820">
    <property type="entry name" value="alpha/beta hydrolase"/>
    <property type="match status" value="1"/>
</dbReference>